<evidence type="ECO:0000313" key="3">
    <source>
        <dbReference type="Proteomes" id="UP001500469"/>
    </source>
</evidence>
<keyword evidence="1" id="KW-0732">Signal</keyword>
<protein>
    <submittedName>
        <fullName evidence="2">Uncharacterized protein</fullName>
    </submittedName>
</protein>
<keyword evidence="3" id="KW-1185">Reference proteome</keyword>
<dbReference type="PROSITE" id="PS51257">
    <property type="entry name" value="PROKAR_LIPOPROTEIN"/>
    <property type="match status" value="1"/>
</dbReference>
<gene>
    <name evidence="2" type="ORF">GCM10009119_07840</name>
</gene>
<evidence type="ECO:0000256" key="1">
    <source>
        <dbReference type="SAM" id="SignalP"/>
    </source>
</evidence>
<dbReference type="EMBL" id="BAAAFI010000002">
    <property type="protein sequence ID" value="GAA0877816.1"/>
    <property type="molecule type" value="Genomic_DNA"/>
</dbReference>
<comment type="caution">
    <text evidence="2">The sequence shown here is derived from an EMBL/GenBank/DDBJ whole genome shotgun (WGS) entry which is preliminary data.</text>
</comment>
<evidence type="ECO:0000313" key="2">
    <source>
        <dbReference type="EMBL" id="GAA0877816.1"/>
    </source>
</evidence>
<feature type="chain" id="PRO_5047121611" evidence="1">
    <location>
        <begin position="20"/>
        <end position="255"/>
    </location>
</feature>
<dbReference type="RefSeq" id="WP_343848611.1">
    <property type="nucleotide sequence ID" value="NZ_BAAAFI010000002.1"/>
</dbReference>
<dbReference type="Proteomes" id="UP001500469">
    <property type="component" value="Unassembled WGS sequence"/>
</dbReference>
<sequence>MKNLQKAFGVLFLALTFFACDGGEDMNPDDLLDQVGFEGRLPDGRSVTFPSSYQPGSEPIAFSFKTDQGGAGKTYQGNVITHTLGLKDLDRGYSLFIRLPELKWSQEATSAFNSKAVFEEIYSYDKVKELLAVGEKKINVVDFDYDRADFGAVPDFFQIQYVPEGNQNTIMSGLYNPFFHEGKFVAPTDNFLRVVSQREGSYVNEKGESKRLLLVEFELKLQMYEVKSAEGYVPLQPLAGRLVVAFKEFVPEWAK</sequence>
<proteinExistence type="predicted"/>
<organism evidence="2 3">
    <name type="scientific">Algoriphagus jejuensis</name>
    <dbReference type="NCBI Taxonomy" id="419934"/>
    <lineage>
        <taxon>Bacteria</taxon>
        <taxon>Pseudomonadati</taxon>
        <taxon>Bacteroidota</taxon>
        <taxon>Cytophagia</taxon>
        <taxon>Cytophagales</taxon>
        <taxon>Cyclobacteriaceae</taxon>
        <taxon>Algoriphagus</taxon>
    </lineage>
</organism>
<name>A0ABP3Y8M5_9BACT</name>
<feature type="signal peptide" evidence="1">
    <location>
        <begin position="1"/>
        <end position="19"/>
    </location>
</feature>
<reference evidence="3" key="1">
    <citation type="journal article" date="2019" name="Int. J. Syst. Evol. Microbiol.">
        <title>The Global Catalogue of Microorganisms (GCM) 10K type strain sequencing project: providing services to taxonomists for standard genome sequencing and annotation.</title>
        <authorList>
            <consortium name="The Broad Institute Genomics Platform"/>
            <consortium name="The Broad Institute Genome Sequencing Center for Infectious Disease"/>
            <person name="Wu L."/>
            <person name="Ma J."/>
        </authorList>
    </citation>
    <scope>NUCLEOTIDE SEQUENCE [LARGE SCALE GENOMIC DNA]</scope>
    <source>
        <strain evidence="3">JCM 16112</strain>
    </source>
</reference>
<accession>A0ABP3Y8M5</accession>